<dbReference type="InterPro" id="IPR006153">
    <property type="entry name" value="Cation/H_exchanger_TM"/>
</dbReference>
<organism evidence="14 15">
    <name type="scientific">Galendromus occidentalis</name>
    <name type="common">western predatory mite</name>
    <dbReference type="NCBI Taxonomy" id="34638"/>
    <lineage>
        <taxon>Eukaryota</taxon>
        <taxon>Metazoa</taxon>
        <taxon>Ecdysozoa</taxon>
        <taxon>Arthropoda</taxon>
        <taxon>Chelicerata</taxon>
        <taxon>Arachnida</taxon>
        <taxon>Acari</taxon>
        <taxon>Parasitiformes</taxon>
        <taxon>Mesostigmata</taxon>
        <taxon>Gamasina</taxon>
        <taxon>Phytoseioidea</taxon>
        <taxon>Phytoseiidae</taxon>
        <taxon>Typhlodrominae</taxon>
        <taxon>Galendromus</taxon>
    </lineage>
</organism>
<keyword evidence="7" id="KW-0915">Sodium</keyword>
<accession>A0AAJ6QLX7</accession>
<dbReference type="Pfam" id="PF00999">
    <property type="entry name" value="Na_H_Exchanger"/>
    <property type="match status" value="1"/>
</dbReference>
<feature type="transmembrane region" description="Helical" evidence="12">
    <location>
        <begin position="288"/>
        <end position="309"/>
    </location>
</feature>
<comment type="subcellular location">
    <subcellularLocation>
        <location evidence="1">Golgi apparatus membrane</location>
        <topology evidence="1">Multi-pass membrane protein</topology>
    </subcellularLocation>
</comment>
<feature type="transmembrane region" description="Helical" evidence="12">
    <location>
        <begin position="145"/>
        <end position="166"/>
    </location>
</feature>
<dbReference type="GO" id="GO:0051453">
    <property type="term" value="P:regulation of intracellular pH"/>
    <property type="evidence" value="ECO:0007669"/>
    <property type="project" value="TreeGrafter"/>
</dbReference>
<feature type="transmembrane region" description="Helical" evidence="12">
    <location>
        <begin position="375"/>
        <end position="395"/>
    </location>
</feature>
<dbReference type="InterPro" id="IPR004709">
    <property type="entry name" value="NaH_exchanger"/>
</dbReference>
<evidence type="ECO:0000256" key="7">
    <source>
        <dbReference type="ARBA" id="ARBA00023053"/>
    </source>
</evidence>
<keyword evidence="2 11" id="KW-0813">Transport</keyword>
<feature type="transmembrane region" description="Helical" evidence="12">
    <location>
        <begin position="321"/>
        <end position="337"/>
    </location>
</feature>
<dbReference type="PRINTS" id="PR01084">
    <property type="entry name" value="NAHEXCHNGR"/>
</dbReference>
<dbReference type="Proteomes" id="UP000694867">
    <property type="component" value="Unplaced"/>
</dbReference>
<feature type="transmembrane region" description="Helical" evidence="12">
    <location>
        <begin position="442"/>
        <end position="463"/>
    </location>
</feature>
<keyword evidence="9 12" id="KW-0472">Membrane</keyword>
<feature type="transmembrane region" description="Helical" evidence="12">
    <location>
        <begin position="119"/>
        <end position="139"/>
    </location>
</feature>
<proteinExistence type="inferred from homology"/>
<name>A0AAJ6QLX7_9ACAR</name>
<evidence type="ECO:0000256" key="4">
    <source>
        <dbReference type="ARBA" id="ARBA00022692"/>
    </source>
</evidence>
<evidence type="ECO:0000256" key="11">
    <source>
        <dbReference type="RuleBase" id="RU003722"/>
    </source>
</evidence>
<evidence type="ECO:0000256" key="2">
    <source>
        <dbReference type="ARBA" id="ARBA00022448"/>
    </source>
</evidence>
<gene>
    <name evidence="15" type="primary">LOC100901469</name>
</gene>
<evidence type="ECO:0000256" key="5">
    <source>
        <dbReference type="ARBA" id="ARBA00022989"/>
    </source>
</evidence>
<keyword evidence="14" id="KW-1185">Reference proteome</keyword>
<evidence type="ECO:0000256" key="9">
    <source>
        <dbReference type="ARBA" id="ARBA00023136"/>
    </source>
</evidence>
<dbReference type="GO" id="GO:0015385">
    <property type="term" value="F:sodium:proton antiporter activity"/>
    <property type="evidence" value="ECO:0007669"/>
    <property type="project" value="InterPro"/>
</dbReference>
<evidence type="ECO:0000256" key="8">
    <source>
        <dbReference type="ARBA" id="ARBA00023065"/>
    </source>
</evidence>
<dbReference type="NCBIfam" id="TIGR00840">
    <property type="entry name" value="b_cpa1"/>
    <property type="match status" value="1"/>
</dbReference>
<evidence type="ECO:0000256" key="1">
    <source>
        <dbReference type="ARBA" id="ARBA00004653"/>
    </source>
</evidence>
<keyword evidence="3 11" id="KW-0050">Antiport</keyword>
<dbReference type="RefSeq" id="XP_003737075.1">
    <property type="nucleotide sequence ID" value="XM_003737027.1"/>
</dbReference>
<dbReference type="PANTHER" id="PTHR10110">
    <property type="entry name" value="SODIUM/HYDROGEN EXCHANGER"/>
    <property type="match status" value="1"/>
</dbReference>
<feature type="transmembrane region" description="Helical" evidence="12">
    <location>
        <begin position="88"/>
        <end position="107"/>
    </location>
</feature>
<dbReference type="GO" id="GO:0015386">
    <property type="term" value="F:potassium:proton antiporter activity"/>
    <property type="evidence" value="ECO:0007669"/>
    <property type="project" value="TreeGrafter"/>
</dbReference>
<feature type="transmembrane region" description="Helical" evidence="12">
    <location>
        <begin position="178"/>
        <end position="203"/>
    </location>
</feature>
<evidence type="ECO:0000313" key="14">
    <source>
        <dbReference type="Proteomes" id="UP000694867"/>
    </source>
</evidence>
<evidence type="ECO:0000259" key="13">
    <source>
        <dbReference type="Pfam" id="PF00999"/>
    </source>
</evidence>
<feature type="domain" description="Cation/H+ exchanger transmembrane" evidence="13">
    <location>
        <begin position="107"/>
        <end position="495"/>
    </location>
</feature>
<keyword evidence="6" id="KW-0333">Golgi apparatus</keyword>
<evidence type="ECO:0000256" key="10">
    <source>
        <dbReference type="ARBA" id="ARBA00023201"/>
    </source>
</evidence>
<dbReference type="AlphaFoldDB" id="A0AAJ6QLX7"/>
<evidence type="ECO:0000256" key="3">
    <source>
        <dbReference type="ARBA" id="ARBA00022449"/>
    </source>
</evidence>
<keyword evidence="4 11" id="KW-0812">Transmembrane</keyword>
<evidence type="ECO:0000313" key="15">
    <source>
        <dbReference type="RefSeq" id="XP_003737075.1"/>
    </source>
</evidence>
<dbReference type="Gene3D" id="6.10.140.1330">
    <property type="match status" value="1"/>
</dbReference>
<comment type="similarity">
    <text evidence="11">Belongs to the monovalent cation:proton antiporter 1 (CPA1) transporter (TC 2.A.36) family.</text>
</comment>
<dbReference type="GO" id="GO:0000139">
    <property type="term" value="C:Golgi membrane"/>
    <property type="evidence" value="ECO:0007669"/>
    <property type="project" value="UniProtKB-SubCell"/>
</dbReference>
<feature type="transmembrane region" description="Helical" evidence="12">
    <location>
        <begin position="469"/>
        <end position="489"/>
    </location>
</feature>
<evidence type="ECO:0000256" key="6">
    <source>
        <dbReference type="ARBA" id="ARBA00023034"/>
    </source>
</evidence>
<dbReference type="PANTHER" id="PTHR10110:SF191">
    <property type="entry name" value="SODIUM_HYDROGEN EXCHANGER 8"/>
    <property type="match status" value="1"/>
</dbReference>
<sequence length="609" mass="67495">MNSWSRLKMWRSAFCKRVQRFHKMGLYVEYRFVGFGLATIVALLLIGSYYTVMSAGASESLSWSNSTNEPPPIPPRSTAEDEVLSSMTIFFVLTVIAVCILSIHFLIQLDFRFLPESVAVVLIGASIGLVLKLISPGGWQQEEAFSPTTFFLVLLPPIIYESGYNLHKGNFFHNIGSILIFAIFGTAVSALVIGTGVYLLGLADLVYSLNFAESMAFGALISAVDPVATLAIFAALDVDQVLNMLVFGESILNDAVSIVLATTVLEAGSPHMLNMTTGEVALYVVRRFLVVFFGSAGIGVLFALAAALLLKYVDLRRHPSIEFGIMLVFIYAPYGLAEGIHLSGIMAILFNGVVMSHYTHFNLSSVTQITMQQTLRTLSLMAETSIFAYLGLAIFSYRLSFQPALIIASLGLCLAGRAANIYPLSELMNHFREHRITKKMQFIMWFSGLRGAVAYALAMHLNFHDEKRHVIVTTTLIIVLLTIVVIGGSTMPMMKYLERTERLGARAKNRKITLSKTKEMGQAIDAEHLSELTEEELEVGFRAASVARLRGFARIDVKYLMPIFTRRFTPQDVYDGTKQMSALTDQWYRTVRPSDTESTTDERSTTESV</sequence>
<keyword evidence="8 11" id="KW-0406">Ion transport</keyword>
<feature type="transmembrane region" description="Helical" evidence="12">
    <location>
        <begin position="215"/>
        <end position="238"/>
    </location>
</feature>
<keyword evidence="10 11" id="KW-0739">Sodium transport</keyword>
<dbReference type="InterPro" id="IPR018422">
    <property type="entry name" value="Cation/H_exchanger_CPA1"/>
</dbReference>
<evidence type="ECO:0000256" key="12">
    <source>
        <dbReference type="SAM" id="Phobius"/>
    </source>
</evidence>
<dbReference type="KEGG" id="goe:100901469"/>
<keyword evidence="5 12" id="KW-1133">Transmembrane helix</keyword>
<reference evidence="15" key="1">
    <citation type="submission" date="2025-08" db="UniProtKB">
        <authorList>
            <consortium name="RefSeq"/>
        </authorList>
    </citation>
    <scope>IDENTIFICATION</scope>
</reference>
<dbReference type="GeneID" id="100901469"/>
<protein>
    <recommendedName>
        <fullName evidence="11">Sodium/hydrogen exchanger</fullName>
    </recommendedName>
</protein>
<feature type="transmembrane region" description="Helical" evidence="12">
    <location>
        <begin position="401"/>
        <end position="422"/>
    </location>
</feature>